<dbReference type="InterPro" id="IPR050624">
    <property type="entry name" value="HTH-type_Tx_Regulator"/>
</dbReference>
<organism evidence="4 5">
    <name type="scientific">Methanooceanicella nereidis</name>
    <dbReference type="NCBI Taxonomy" id="2052831"/>
    <lineage>
        <taxon>Archaea</taxon>
        <taxon>Methanobacteriati</taxon>
        <taxon>Methanobacteriota</taxon>
        <taxon>Stenosarchaea group</taxon>
        <taxon>Methanomicrobia</taxon>
        <taxon>Methanocellales</taxon>
        <taxon>Methanocellaceae</taxon>
        <taxon>Methanooceanicella</taxon>
    </lineage>
</organism>
<feature type="domain" description="HTH tetR-type" evidence="3">
    <location>
        <begin position="18"/>
        <end position="78"/>
    </location>
</feature>
<dbReference type="Pfam" id="PF00440">
    <property type="entry name" value="TetR_N"/>
    <property type="match status" value="1"/>
</dbReference>
<dbReference type="RefSeq" id="WP_230741228.1">
    <property type="nucleotide sequence ID" value="NZ_PGCK01000003.1"/>
</dbReference>
<evidence type="ECO:0000313" key="5">
    <source>
        <dbReference type="Proteomes" id="UP001320159"/>
    </source>
</evidence>
<dbReference type="SUPFAM" id="SSF48498">
    <property type="entry name" value="Tetracyclin repressor-like, C-terminal domain"/>
    <property type="match status" value="1"/>
</dbReference>
<dbReference type="InterPro" id="IPR009057">
    <property type="entry name" value="Homeodomain-like_sf"/>
</dbReference>
<dbReference type="Gene3D" id="1.10.357.10">
    <property type="entry name" value="Tetracycline Repressor, domain 2"/>
    <property type="match status" value="1"/>
</dbReference>
<accession>A0AAP2RE57</accession>
<dbReference type="Proteomes" id="UP001320159">
    <property type="component" value="Unassembled WGS sequence"/>
</dbReference>
<dbReference type="EMBL" id="PGCK01000003">
    <property type="protein sequence ID" value="MCD1294400.1"/>
    <property type="molecule type" value="Genomic_DNA"/>
</dbReference>
<proteinExistence type="predicted"/>
<comment type="caution">
    <text evidence="4">The sequence shown here is derived from an EMBL/GenBank/DDBJ whole genome shotgun (WGS) entry which is preliminary data.</text>
</comment>
<dbReference type="PANTHER" id="PTHR43479">
    <property type="entry name" value="ACREF/ENVCD OPERON REPRESSOR-RELATED"/>
    <property type="match status" value="1"/>
</dbReference>
<dbReference type="SUPFAM" id="SSF46689">
    <property type="entry name" value="Homeodomain-like"/>
    <property type="match status" value="1"/>
</dbReference>
<evidence type="ECO:0000256" key="2">
    <source>
        <dbReference type="PROSITE-ProRule" id="PRU00335"/>
    </source>
</evidence>
<keyword evidence="1 2" id="KW-0238">DNA-binding</keyword>
<keyword evidence="5" id="KW-1185">Reference proteome</keyword>
<evidence type="ECO:0000256" key="1">
    <source>
        <dbReference type="ARBA" id="ARBA00023125"/>
    </source>
</evidence>
<dbReference type="InterPro" id="IPR001647">
    <property type="entry name" value="HTH_TetR"/>
</dbReference>
<dbReference type="InterPro" id="IPR036271">
    <property type="entry name" value="Tet_transcr_reg_TetR-rel_C_sf"/>
</dbReference>
<name>A0AAP2RE57_9EURY</name>
<dbReference type="PRINTS" id="PR00455">
    <property type="entry name" value="HTHTETR"/>
</dbReference>
<feature type="DNA-binding region" description="H-T-H motif" evidence="2">
    <location>
        <begin position="41"/>
        <end position="60"/>
    </location>
</feature>
<dbReference type="AlphaFoldDB" id="A0AAP2RE57"/>
<reference evidence="4 5" key="1">
    <citation type="submission" date="2017-11" db="EMBL/GenBank/DDBJ databases">
        <title>Isolation and Characterization of Family Methanocellaceae Species from Potential Methane Hydrate Area Offshore Southwestern Taiwan.</title>
        <authorList>
            <person name="Zhang W.-L."/>
            <person name="Chen W.-C."/>
            <person name="Lai M.-C."/>
            <person name="Chen S.-C."/>
        </authorList>
    </citation>
    <scope>NUCLEOTIDE SEQUENCE [LARGE SCALE GENOMIC DNA]</scope>
    <source>
        <strain evidence="4 5">CWC-04</strain>
    </source>
</reference>
<gene>
    <name evidence="4" type="ORF">CUJ83_05230</name>
</gene>
<evidence type="ECO:0000313" key="4">
    <source>
        <dbReference type="EMBL" id="MCD1294400.1"/>
    </source>
</evidence>
<evidence type="ECO:0000259" key="3">
    <source>
        <dbReference type="PROSITE" id="PS50977"/>
    </source>
</evidence>
<sequence length="220" mass="25754">MAVKTRKTGRPAKVPGEKCTKEKIFDAAVDLFAEKGYDGVSMDDIANAVGIRKSSVYKHYSSKDVILDSIFEYMKSMLYMPPPKDLDMDTLLDTLSFEEVLEMGFESIKKMAEDPLMFKLVRIVTIELHRNKKIRDFFYDQMFERPVDENELLFRRLIEKGKIKPYDPRALATSYFSFTAYMHMETFLLRYEEGIDVERIEKKSRAQMKLFVEMLKIEGT</sequence>
<dbReference type="GO" id="GO:0003677">
    <property type="term" value="F:DNA binding"/>
    <property type="evidence" value="ECO:0007669"/>
    <property type="project" value="UniProtKB-UniRule"/>
</dbReference>
<protein>
    <submittedName>
        <fullName evidence="4">TetR/AcrR family transcriptional regulator</fullName>
    </submittedName>
</protein>
<dbReference type="PROSITE" id="PS50977">
    <property type="entry name" value="HTH_TETR_2"/>
    <property type="match status" value="1"/>
</dbReference>
<dbReference type="PANTHER" id="PTHR43479:SF11">
    <property type="entry name" value="ACREF_ENVCD OPERON REPRESSOR-RELATED"/>
    <property type="match status" value="1"/>
</dbReference>